<comment type="caution">
    <text evidence="3">The sequence shown here is derived from an EMBL/GenBank/DDBJ whole genome shotgun (WGS) entry which is preliminary data.</text>
</comment>
<dbReference type="RefSeq" id="WP_252799170.1">
    <property type="nucleotide sequence ID" value="NZ_BAAABM010000066.1"/>
</dbReference>
<gene>
    <name evidence="3" type="ORF">GCM10010151_66360</name>
</gene>
<name>A0ABN0XLU4_9ACTN</name>
<evidence type="ECO:0000256" key="2">
    <source>
        <dbReference type="SAM" id="Phobius"/>
    </source>
</evidence>
<keyword evidence="4" id="KW-1185">Reference proteome</keyword>
<feature type="compositionally biased region" description="Low complexity" evidence="1">
    <location>
        <begin position="76"/>
        <end position="105"/>
    </location>
</feature>
<evidence type="ECO:0000313" key="4">
    <source>
        <dbReference type="Proteomes" id="UP001501822"/>
    </source>
</evidence>
<keyword evidence="2" id="KW-0472">Membrane</keyword>
<organism evidence="3 4">
    <name type="scientific">Actinoallomurus spadix</name>
    <dbReference type="NCBI Taxonomy" id="79912"/>
    <lineage>
        <taxon>Bacteria</taxon>
        <taxon>Bacillati</taxon>
        <taxon>Actinomycetota</taxon>
        <taxon>Actinomycetes</taxon>
        <taxon>Streptosporangiales</taxon>
        <taxon>Thermomonosporaceae</taxon>
        <taxon>Actinoallomurus</taxon>
    </lineage>
</organism>
<protein>
    <submittedName>
        <fullName evidence="3">Uncharacterized protein</fullName>
    </submittedName>
</protein>
<feature type="region of interest" description="Disordered" evidence="1">
    <location>
        <begin position="142"/>
        <end position="166"/>
    </location>
</feature>
<evidence type="ECO:0000256" key="1">
    <source>
        <dbReference type="SAM" id="MobiDB-lite"/>
    </source>
</evidence>
<keyword evidence="2" id="KW-1133">Transmembrane helix</keyword>
<feature type="region of interest" description="Disordered" evidence="1">
    <location>
        <begin position="1"/>
        <end position="129"/>
    </location>
</feature>
<feature type="compositionally biased region" description="Basic and acidic residues" evidence="1">
    <location>
        <begin position="108"/>
        <end position="129"/>
    </location>
</feature>
<dbReference type="Proteomes" id="UP001501822">
    <property type="component" value="Unassembled WGS sequence"/>
</dbReference>
<evidence type="ECO:0000313" key="3">
    <source>
        <dbReference type="EMBL" id="GAA0367157.1"/>
    </source>
</evidence>
<keyword evidence="2" id="KW-0812">Transmembrane</keyword>
<sequence>MKCPACDSHTPSGRSTCTRCGASLPAVDPYREPEAPPHGRAPSPGRETPPPERGPFQPKDGATAESAPVEATPTGTGPAEVRAAEAAPAETAPAETAPAETGAAGNRPAEEGEAETRRIEEERAETRRIEAPLDALTAPIEGGLAGERTASPPDLPAEEGDGPGSPLGTSWVDEHGLRHWGAPPTAWDAAAQRARHGHRKAPDGRRRRWAALAVTAGLVAVTSFGVVLALGLSEGSHPAAGHRTGSESSAAPPTEEPSGTPEAGESPSDTTGQATAVNAILSAGRDTHGKLSVSLETCNDLVAAIPTFQEVVQDRQGELEQARQVSTDRLPGGADLKQAMIDAYSASLDADQAYLAWAQEAEAQGCDGDALPQSANQDAVTAANDRAGPAKRRVVALWNPIAQSQGLPAYQWKEL</sequence>
<feature type="transmembrane region" description="Helical" evidence="2">
    <location>
        <begin position="209"/>
        <end position="232"/>
    </location>
</feature>
<reference evidence="3 4" key="1">
    <citation type="journal article" date="2019" name="Int. J. Syst. Evol. Microbiol.">
        <title>The Global Catalogue of Microorganisms (GCM) 10K type strain sequencing project: providing services to taxonomists for standard genome sequencing and annotation.</title>
        <authorList>
            <consortium name="The Broad Institute Genomics Platform"/>
            <consortium name="The Broad Institute Genome Sequencing Center for Infectious Disease"/>
            <person name="Wu L."/>
            <person name="Ma J."/>
        </authorList>
    </citation>
    <scope>NUCLEOTIDE SEQUENCE [LARGE SCALE GENOMIC DNA]</scope>
    <source>
        <strain evidence="3 4">JCM 3146</strain>
    </source>
</reference>
<feature type="compositionally biased region" description="Polar residues" evidence="1">
    <location>
        <begin position="9"/>
        <end position="18"/>
    </location>
</feature>
<accession>A0ABN0XLU4</accession>
<dbReference type="EMBL" id="BAAABM010000066">
    <property type="protein sequence ID" value="GAA0367157.1"/>
    <property type="molecule type" value="Genomic_DNA"/>
</dbReference>
<proteinExistence type="predicted"/>
<feature type="region of interest" description="Disordered" evidence="1">
    <location>
        <begin position="236"/>
        <end position="271"/>
    </location>
</feature>